<keyword evidence="1" id="KW-0812">Transmembrane</keyword>
<name>A0A8H8R6S9_9HELO</name>
<dbReference type="GeneID" id="41981177"/>
<organism evidence="2 3">
    <name type="scientific">Lachnellula hyalina</name>
    <dbReference type="NCBI Taxonomy" id="1316788"/>
    <lineage>
        <taxon>Eukaryota</taxon>
        <taxon>Fungi</taxon>
        <taxon>Dikarya</taxon>
        <taxon>Ascomycota</taxon>
        <taxon>Pezizomycotina</taxon>
        <taxon>Leotiomycetes</taxon>
        <taxon>Helotiales</taxon>
        <taxon>Lachnaceae</taxon>
        <taxon>Lachnellula</taxon>
    </lineage>
</organism>
<comment type="caution">
    <text evidence="2">The sequence shown here is derived from an EMBL/GenBank/DDBJ whole genome shotgun (WGS) entry which is preliminary data.</text>
</comment>
<keyword evidence="1" id="KW-0472">Membrane</keyword>
<feature type="transmembrane region" description="Helical" evidence="1">
    <location>
        <begin position="32"/>
        <end position="52"/>
    </location>
</feature>
<proteinExistence type="predicted"/>
<evidence type="ECO:0000256" key="1">
    <source>
        <dbReference type="SAM" id="Phobius"/>
    </source>
</evidence>
<dbReference type="EMBL" id="QGMH01000016">
    <property type="protein sequence ID" value="TVY29643.1"/>
    <property type="molecule type" value="Genomic_DNA"/>
</dbReference>
<reference evidence="2 3" key="1">
    <citation type="submission" date="2018-05" db="EMBL/GenBank/DDBJ databases">
        <title>Genome sequencing and assembly of the regulated plant pathogen Lachnellula willkommii and related sister species for the development of diagnostic species identification markers.</title>
        <authorList>
            <person name="Giroux E."/>
            <person name="Bilodeau G."/>
        </authorList>
    </citation>
    <scope>NUCLEOTIDE SEQUENCE [LARGE SCALE GENOMIC DNA]</scope>
    <source>
        <strain evidence="2 3">CBS 185.66</strain>
    </source>
</reference>
<dbReference type="AlphaFoldDB" id="A0A8H8R6S9"/>
<gene>
    <name evidence="2" type="ORF">LHYA1_G000979</name>
</gene>
<dbReference type="RefSeq" id="XP_031008430.1">
    <property type="nucleotide sequence ID" value="XM_031145967.1"/>
</dbReference>
<sequence length="310" mass="34073">MAPKDQPSSSSASTWIWFPTSHELRTHYLKEIGFLACLSQMIGATVFWISGFTALPPIFDRLTSTAAQNGAYWAPQVIGGSGFIISGTLFMLETQQKWYLPAPRVLGWHIGVWNLIGVSHQSLISTCADCLRQKGIGFTLCGALGFASANSGCVYQGSLATFWGSWCFLIGSAIQRCIDIGWVYAVKQVGSANINHITVLGHRRMPESAGRLDLANDHQYGQYLEFPRFQLVRIPVFRYPSQICLISSWVSRRMSTAVHWLGHAGLGKFTPRSAAALSRFLPAVHHILSQAGSDSEPARAPNLSQSWAAR</sequence>
<keyword evidence="3" id="KW-1185">Reference proteome</keyword>
<dbReference type="Proteomes" id="UP000431533">
    <property type="component" value="Unassembled WGS sequence"/>
</dbReference>
<feature type="transmembrane region" description="Helical" evidence="1">
    <location>
        <begin position="72"/>
        <end position="92"/>
    </location>
</feature>
<accession>A0A8H8R6S9</accession>
<protein>
    <submittedName>
        <fullName evidence="2">Uncharacterized protein</fullName>
    </submittedName>
</protein>
<evidence type="ECO:0000313" key="2">
    <source>
        <dbReference type="EMBL" id="TVY29643.1"/>
    </source>
</evidence>
<dbReference type="OrthoDB" id="2603at2759"/>
<keyword evidence="1" id="KW-1133">Transmembrane helix</keyword>
<evidence type="ECO:0000313" key="3">
    <source>
        <dbReference type="Proteomes" id="UP000431533"/>
    </source>
</evidence>